<evidence type="ECO:0000256" key="1">
    <source>
        <dbReference type="ARBA" id="ARBA00022729"/>
    </source>
</evidence>
<feature type="region of interest" description="Disordered" evidence="3">
    <location>
        <begin position="210"/>
        <end position="235"/>
    </location>
</feature>
<dbReference type="InterPro" id="IPR000772">
    <property type="entry name" value="Ricin_B_lectin"/>
</dbReference>
<accession>A0A0D0NQU2</accession>
<dbReference type="PATRIC" id="fig|2064.6.peg.4154"/>
<protein>
    <submittedName>
        <fullName evidence="6">Uncharacterized protein</fullName>
    </submittedName>
</protein>
<keyword evidence="1" id="KW-0732">Signal</keyword>
<evidence type="ECO:0000313" key="7">
    <source>
        <dbReference type="Proteomes" id="UP000032066"/>
    </source>
</evidence>
<evidence type="ECO:0000256" key="2">
    <source>
        <dbReference type="ARBA" id="ARBA00023157"/>
    </source>
</evidence>
<dbReference type="EMBL" id="JXZB01000004">
    <property type="protein sequence ID" value="KIQ61516.1"/>
    <property type="molecule type" value="Genomic_DNA"/>
</dbReference>
<dbReference type="InterPro" id="IPR006558">
    <property type="entry name" value="LamG-like"/>
</dbReference>
<sequence length="1391" mass="146149">MPSQTAGENQPPAESEATKAIRAALQQAKSTGTPVRIDALTTETSETFAETDGRSLHSENFAQDVRTKRTGQWQTLDTALRPKSDGTIVPAVTGSDLVLSGGGSGPLATVTTADGKKLSVSAPFALPKPTLNGSKATYASVLPDVDLEVTARPDGGWREVVVVKTAQAAADPRLESLRFPIQATGLTVASDQAGNVSLTDDAGKVRFHAPTPFQWDSTKPAPAAPLNGSPSAAPKSLFAAPASAATAPDSDVSTAERPGDGAVVSAIGVGANSSELVLTPDRNTFGKGTGPWYLDPEWAADMGRQVNAQVQENHPDTSNVNTLSNLGVGYCGYANCTGYGRYRAYYQLGVPDSLFEGSGHGAATVTRATLLADVTDASSPDTKTTINLYSAPAFSGTTTWNNQPCGTAGKMQGCTWVANADITGTGGLSYDVKSWAQTLVNGKYPNWTVGFSAEDENDKLQRHHLGANPHISLYYDIAPTIWYPRTTPTPGYINDAVLGTQRNDCVTPGGDAGYAPGWVGANQYIRLNASVWSPINATLDTTFRLRDDTTGGLSTFTTSTGGWADPTVLVDRLEDGHQYHWNASANDQLLGSGDTAACYFRVDKTPPQVALTSSDFPASGILNQTPTKKVGQSGTFTVSAQDPAPTSGLNASGMACVRWSTDPNAVTGWSCNDAATIGSGIIKGNSGTFAFTPTVWGTNTMFVQAMDVAGNYSQPLRYTFYVPWDPAKGTASPGDLTGDGRGDILLPDDLGNLRVMTLDNDPTSALAAPLDLFPGGYGWKDSITRTTHRGALRSMQLDDAFAWTSATTDLAKVLYLYENRGDGTFKTASPLAKPTSFAATDGTPLTTAPTGWVSDWSTVEQILALGALNGPLNASDGIVSKNQTALLTVENGSLWMYRGDTHNTLDAPAVKVATTGNWSNFDLINPGPANGTSKQPTLWSRSKADGLIRAYDITLKADGRIDLSALTDPTGPQSRVISAQRFFSSAYPKIGSSGDANKDGITDLWTIDTKGKLQIWPGTTTDGTSTTAVNGFAATGADQGDTHRFVERYRLQGLDSSSLVPGYYKNSPAARATGTVTFPTDTVNGVSTNVAAFSGNSSLGRIDFTNTTGSFQVDTAKSFTVTAWAKPSGTTAQGAVLSTRGTKSSGLVLAPGADGNWHFKLATADGAAAAYDDTNSNITNAARYKDGRWDRLTVSYNATTKVMTLYVNGALAGSAVHAGGFAAKGQLVIGANQEAGAFSTAFSGRVSDVAVYDTATDAGSTTGPLILDTPTNTCLEDLESVNQNGQPIQISTCNGFTKQQFTAQPDGTLKVFTRCIEPVNSGTANGTLIQLMDCSGTPNQQWILRPDGSLYNVLSTRCLDVPNGNTTNGTRVQLWDCNQTTAQRWRSTPVG</sequence>
<dbReference type="SUPFAM" id="SSF49899">
    <property type="entry name" value="Concanavalin A-like lectins/glucanases"/>
    <property type="match status" value="1"/>
</dbReference>
<dbReference type="InterPro" id="IPR013320">
    <property type="entry name" value="ConA-like_dom_sf"/>
</dbReference>
<name>A0A0D0NQU2_KITGR</name>
<evidence type="ECO:0000259" key="5">
    <source>
        <dbReference type="SMART" id="SM00560"/>
    </source>
</evidence>
<dbReference type="Pfam" id="PF13385">
    <property type="entry name" value="Laminin_G_3"/>
    <property type="match status" value="1"/>
</dbReference>
<dbReference type="Proteomes" id="UP000032066">
    <property type="component" value="Unassembled WGS sequence"/>
</dbReference>
<feature type="domain" description="Ricin B lectin" evidence="4">
    <location>
        <begin position="1263"/>
        <end position="1388"/>
    </location>
</feature>
<dbReference type="STRING" id="2064.TR51_19305"/>
<proteinExistence type="predicted"/>
<dbReference type="Pfam" id="PF00652">
    <property type="entry name" value="Ricin_B_lectin"/>
    <property type="match status" value="1"/>
</dbReference>
<evidence type="ECO:0000313" key="6">
    <source>
        <dbReference type="EMBL" id="KIQ61516.1"/>
    </source>
</evidence>
<dbReference type="Gene3D" id="2.60.120.200">
    <property type="match status" value="1"/>
</dbReference>
<dbReference type="PROSITE" id="PS50231">
    <property type="entry name" value="RICIN_B_LECTIN"/>
    <property type="match status" value="1"/>
</dbReference>
<dbReference type="SMART" id="SM00560">
    <property type="entry name" value="LamGL"/>
    <property type="match status" value="1"/>
</dbReference>
<dbReference type="SMART" id="SM00458">
    <property type="entry name" value="RICIN"/>
    <property type="match status" value="1"/>
</dbReference>
<evidence type="ECO:0000256" key="3">
    <source>
        <dbReference type="SAM" id="MobiDB-lite"/>
    </source>
</evidence>
<organism evidence="6 7">
    <name type="scientific">Kitasatospora griseola</name>
    <name type="common">Streptomyces griseolosporeus</name>
    <dbReference type="NCBI Taxonomy" id="2064"/>
    <lineage>
        <taxon>Bacteria</taxon>
        <taxon>Bacillati</taxon>
        <taxon>Actinomycetota</taxon>
        <taxon>Actinomycetes</taxon>
        <taxon>Kitasatosporales</taxon>
        <taxon>Streptomycetaceae</taxon>
        <taxon>Kitasatospora</taxon>
    </lineage>
</organism>
<dbReference type="CDD" id="cd23451">
    <property type="entry name" value="beta-trefoil_Ricin_laminarinase"/>
    <property type="match status" value="1"/>
</dbReference>
<keyword evidence="7" id="KW-1185">Reference proteome</keyword>
<comment type="caution">
    <text evidence="6">The sequence shown here is derived from an EMBL/GenBank/DDBJ whole genome shotgun (WGS) entry which is preliminary data.</text>
</comment>
<dbReference type="InterPro" id="IPR035992">
    <property type="entry name" value="Ricin_B-like_lectins"/>
</dbReference>
<gene>
    <name evidence="6" type="ORF">TR51_19305</name>
</gene>
<evidence type="ECO:0000259" key="4">
    <source>
        <dbReference type="SMART" id="SM00458"/>
    </source>
</evidence>
<dbReference type="SUPFAM" id="SSF50370">
    <property type="entry name" value="Ricin B-like lectins"/>
    <property type="match status" value="1"/>
</dbReference>
<dbReference type="RefSeq" id="WP_043913024.1">
    <property type="nucleotide sequence ID" value="NZ_JXZB01000004.1"/>
</dbReference>
<keyword evidence="2" id="KW-1015">Disulfide bond</keyword>
<reference evidence="6 7" key="1">
    <citation type="submission" date="2015-02" db="EMBL/GenBank/DDBJ databases">
        <title>Draft genome sequence of Kitasatospora griseola MF730-N6, a bafilomycin, terpentecin and satosporin producer.</title>
        <authorList>
            <person name="Arens J.C."/>
            <person name="Haltli B."/>
            <person name="Kerr R.G."/>
        </authorList>
    </citation>
    <scope>NUCLEOTIDE SEQUENCE [LARGE SCALE GENOMIC DNA]</scope>
    <source>
        <strain evidence="6 7">MF730-N6</strain>
    </source>
</reference>
<dbReference type="Gene3D" id="2.80.10.50">
    <property type="match status" value="2"/>
</dbReference>
<feature type="domain" description="LamG-like jellyroll fold" evidence="5">
    <location>
        <begin position="1117"/>
        <end position="1258"/>
    </location>
</feature>